<evidence type="ECO:0000313" key="1">
    <source>
        <dbReference type="EMBL" id="OBP76834.1"/>
    </source>
</evidence>
<gene>
    <name evidence="1" type="ORF">BAE39_12195</name>
</gene>
<name>A0A1A5IC74_RHILI</name>
<sequence>MPASSPSFEVDSVTISEYVSQDGEGNQTFVGVRVGPSYIPELPQALPAWFVTVVMRPKTSEFKFAIHVGAPNKKEMLRINFDYKADRVLADGGHLISAIQLPSIPFPGIGDYPIRVKDENGETVYRHVLAFRLGQPDKPVVKIDGRAMVNPQFLNPPTAPGRAMS</sequence>
<comment type="caution">
    <text evidence="1">The sequence shown here is derived from an EMBL/GenBank/DDBJ whole genome shotgun (WGS) entry which is preliminary data.</text>
</comment>
<evidence type="ECO:0000313" key="2">
    <source>
        <dbReference type="Proteomes" id="UP000093748"/>
    </source>
</evidence>
<dbReference type="AlphaFoldDB" id="A0A1A5IC74"/>
<protein>
    <submittedName>
        <fullName evidence="1">Uncharacterized protein</fullName>
    </submittedName>
</protein>
<reference evidence="2" key="1">
    <citation type="submission" date="2016-06" db="EMBL/GenBank/DDBJ databases">
        <title>NZP2037 Pacbio-Illumina hybrid assembly.</title>
        <authorList>
            <person name="Ramsay J.P."/>
        </authorList>
    </citation>
    <scope>NUCLEOTIDE SEQUENCE [LARGE SCALE GENOMIC DNA]</scope>
    <source>
        <strain evidence="2">R7ANS::ICEMlSym2042</strain>
    </source>
</reference>
<dbReference type="Proteomes" id="UP000093748">
    <property type="component" value="Unassembled WGS sequence"/>
</dbReference>
<dbReference type="EMBL" id="LZTJ01000012">
    <property type="protein sequence ID" value="OBP76834.1"/>
    <property type="molecule type" value="Genomic_DNA"/>
</dbReference>
<organism evidence="1 2">
    <name type="scientific">Rhizobium loti</name>
    <name type="common">Mesorhizobium loti</name>
    <dbReference type="NCBI Taxonomy" id="381"/>
    <lineage>
        <taxon>Bacteria</taxon>
        <taxon>Pseudomonadati</taxon>
        <taxon>Pseudomonadota</taxon>
        <taxon>Alphaproteobacteria</taxon>
        <taxon>Hyphomicrobiales</taxon>
        <taxon>Phyllobacteriaceae</taxon>
        <taxon>Mesorhizobium</taxon>
    </lineage>
</organism>
<accession>A0A1A5IC74</accession>
<proteinExistence type="predicted"/>